<comment type="caution">
    <text evidence="1">The sequence shown here is derived from an EMBL/GenBank/DDBJ whole genome shotgun (WGS) entry which is preliminary data.</text>
</comment>
<sequence>MRAFATSIDISAPPDRVWQVLTDAPTLAGGGFGILRIDGSIAQGQTFRLWSEVAPKRAFALTVVTMEAPRLMVWTSGMPFGLFRGTRRFNLSAHGSQTRFDMRETFTGPLAPLFGRAIPDLQPSFDTFAAALKRHAEGAHA</sequence>
<reference evidence="1 2" key="1">
    <citation type="journal article" date="2015" name="Int. J. Syst. Evol. Microbiol.">
        <title>Aestuariivita atlantica sp. nov., isolated from deep sea sediment of the Atlantic Ocean.</title>
        <authorList>
            <person name="Li G."/>
            <person name="Lai Q."/>
            <person name="Du Y."/>
            <person name="Liu X."/>
            <person name="Sun F."/>
            <person name="Shao Z."/>
        </authorList>
    </citation>
    <scope>NUCLEOTIDE SEQUENCE [LARGE SCALE GENOMIC DNA]</scope>
    <source>
        <strain evidence="1 2">22II-S11-z3</strain>
    </source>
</reference>
<dbReference type="InterPro" id="IPR023393">
    <property type="entry name" value="START-like_dom_sf"/>
</dbReference>
<name>A0A0L1JRN0_9RHOB</name>
<keyword evidence="2" id="KW-1185">Reference proteome</keyword>
<proteinExistence type="predicted"/>
<evidence type="ECO:0008006" key="3">
    <source>
        <dbReference type="Google" id="ProtNLM"/>
    </source>
</evidence>
<dbReference type="InterPro" id="IPR019587">
    <property type="entry name" value="Polyketide_cyclase/dehydratase"/>
</dbReference>
<organism evidence="1 2">
    <name type="scientific">Pseudaestuariivita atlantica</name>
    <dbReference type="NCBI Taxonomy" id="1317121"/>
    <lineage>
        <taxon>Bacteria</taxon>
        <taxon>Pseudomonadati</taxon>
        <taxon>Pseudomonadota</taxon>
        <taxon>Alphaproteobacteria</taxon>
        <taxon>Rhodobacterales</taxon>
        <taxon>Paracoccaceae</taxon>
        <taxon>Pseudaestuariivita</taxon>
    </lineage>
</organism>
<dbReference type="EMBL" id="AQQZ01000003">
    <property type="protein sequence ID" value="KNG94048.1"/>
    <property type="molecule type" value="Genomic_DNA"/>
</dbReference>
<gene>
    <name evidence="1" type="ORF">ATO11_07285</name>
</gene>
<dbReference type="Pfam" id="PF10604">
    <property type="entry name" value="Polyketide_cyc2"/>
    <property type="match status" value="1"/>
</dbReference>
<evidence type="ECO:0000313" key="2">
    <source>
        <dbReference type="Proteomes" id="UP000036938"/>
    </source>
</evidence>
<dbReference type="RefSeq" id="WP_050530190.1">
    <property type="nucleotide sequence ID" value="NZ_AQQZ01000003.1"/>
</dbReference>
<accession>A0A0L1JRN0</accession>
<dbReference type="CDD" id="cd07822">
    <property type="entry name" value="SRPBCC_4"/>
    <property type="match status" value="1"/>
</dbReference>
<dbReference type="Proteomes" id="UP000036938">
    <property type="component" value="Unassembled WGS sequence"/>
</dbReference>
<dbReference type="SUPFAM" id="SSF55961">
    <property type="entry name" value="Bet v1-like"/>
    <property type="match status" value="1"/>
</dbReference>
<protein>
    <recommendedName>
        <fullName evidence="3">Polyketide cyclase</fullName>
    </recommendedName>
</protein>
<dbReference type="AlphaFoldDB" id="A0A0L1JRN0"/>
<dbReference type="Gene3D" id="3.30.530.20">
    <property type="match status" value="1"/>
</dbReference>
<evidence type="ECO:0000313" key="1">
    <source>
        <dbReference type="EMBL" id="KNG94048.1"/>
    </source>
</evidence>